<name>A0A1G7YT25_9SPHI</name>
<dbReference type="Gene3D" id="3.30.70.270">
    <property type="match status" value="1"/>
</dbReference>
<evidence type="ECO:0000256" key="12">
    <source>
        <dbReference type="ARBA" id="ARBA00023125"/>
    </source>
</evidence>
<dbReference type="GO" id="GO:0000287">
    <property type="term" value="F:magnesium ion binding"/>
    <property type="evidence" value="ECO:0007669"/>
    <property type="project" value="UniProtKB-UniRule"/>
</dbReference>
<dbReference type="PROSITE" id="PS50173">
    <property type="entry name" value="UMUC"/>
    <property type="match status" value="1"/>
</dbReference>
<dbReference type="GO" id="GO:0006261">
    <property type="term" value="P:DNA-templated DNA replication"/>
    <property type="evidence" value="ECO:0007669"/>
    <property type="project" value="UniProtKB-UniRule"/>
</dbReference>
<dbReference type="GO" id="GO:0042276">
    <property type="term" value="P:error-prone translesion synthesis"/>
    <property type="evidence" value="ECO:0007669"/>
    <property type="project" value="TreeGrafter"/>
</dbReference>
<dbReference type="InterPro" id="IPR043128">
    <property type="entry name" value="Rev_trsase/Diguanyl_cyclase"/>
</dbReference>
<evidence type="ECO:0000256" key="8">
    <source>
        <dbReference type="ARBA" id="ARBA00022723"/>
    </source>
</evidence>
<feature type="active site" evidence="15">
    <location>
        <position position="116"/>
    </location>
</feature>
<dbReference type="NCBIfam" id="NF002677">
    <property type="entry name" value="PRK02406.1"/>
    <property type="match status" value="1"/>
</dbReference>
<keyword evidence="5 15" id="KW-0808">Transferase</keyword>
<feature type="compositionally biased region" description="Polar residues" evidence="16">
    <location>
        <begin position="439"/>
        <end position="448"/>
    </location>
</feature>
<keyword evidence="3 15" id="KW-0515">Mutator protein</keyword>
<evidence type="ECO:0000256" key="11">
    <source>
        <dbReference type="ARBA" id="ARBA00022932"/>
    </source>
</evidence>
<protein>
    <recommendedName>
        <fullName evidence="15">DNA polymerase IV</fullName>
        <shortName evidence="15">Pol IV</shortName>
        <ecNumber evidence="15">2.7.7.7</ecNumber>
    </recommendedName>
</protein>
<keyword evidence="12 15" id="KW-0238">DNA-binding</keyword>
<evidence type="ECO:0000256" key="10">
    <source>
        <dbReference type="ARBA" id="ARBA00022842"/>
    </source>
</evidence>
<dbReference type="Pfam" id="PF11799">
    <property type="entry name" value="IMS_C"/>
    <property type="match status" value="1"/>
</dbReference>
<keyword evidence="6 15" id="KW-0548">Nucleotidyltransferase</keyword>
<feature type="domain" description="UmuC" evidence="17">
    <location>
        <begin position="17"/>
        <end position="196"/>
    </location>
</feature>
<evidence type="ECO:0000256" key="5">
    <source>
        <dbReference type="ARBA" id="ARBA00022679"/>
    </source>
</evidence>
<keyword evidence="7 15" id="KW-0235">DNA replication</keyword>
<dbReference type="InterPro" id="IPR053848">
    <property type="entry name" value="IMS_HHH_1"/>
</dbReference>
<dbReference type="InterPro" id="IPR036775">
    <property type="entry name" value="DNA_pol_Y-fam_lit_finger_sf"/>
</dbReference>
<dbReference type="Gene3D" id="1.10.150.20">
    <property type="entry name" value="5' to 3' exonuclease, C-terminal subdomain"/>
    <property type="match status" value="1"/>
</dbReference>
<dbReference type="GO" id="GO:0005829">
    <property type="term" value="C:cytosol"/>
    <property type="evidence" value="ECO:0007669"/>
    <property type="project" value="TreeGrafter"/>
</dbReference>
<evidence type="ECO:0000259" key="17">
    <source>
        <dbReference type="PROSITE" id="PS50173"/>
    </source>
</evidence>
<comment type="catalytic activity">
    <reaction evidence="14 15">
        <text>DNA(n) + a 2'-deoxyribonucleoside 5'-triphosphate = DNA(n+1) + diphosphate</text>
        <dbReference type="Rhea" id="RHEA:22508"/>
        <dbReference type="Rhea" id="RHEA-COMP:17339"/>
        <dbReference type="Rhea" id="RHEA-COMP:17340"/>
        <dbReference type="ChEBI" id="CHEBI:33019"/>
        <dbReference type="ChEBI" id="CHEBI:61560"/>
        <dbReference type="ChEBI" id="CHEBI:173112"/>
        <dbReference type="EC" id="2.7.7.7"/>
    </reaction>
</comment>
<evidence type="ECO:0000256" key="6">
    <source>
        <dbReference type="ARBA" id="ARBA00022695"/>
    </source>
</evidence>
<keyword evidence="9 15" id="KW-0227">DNA damage</keyword>
<dbReference type="Gene3D" id="3.40.1170.60">
    <property type="match status" value="1"/>
</dbReference>
<feature type="binding site" evidence="15">
    <location>
        <position position="115"/>
    </location>
    <ligand>
        <name>Mg(2+)</name>
        <dbReference type="ChEBI" id="CHEBI:18420"/>
    </ligand>
</feature>
<evidence type="ECO:0000256" key="2">
    <source>
        <dbReference type="ARBA" id="ARBA00010945"/>
    </source>
</evidence>
<comment type="cofactor">
    <cofactor evidence="15">
        <name>Mg(2+)</name>
        <dbReference type="ChEBI" id="CHEBI:18420"/>
    </cofactor>
    <text evidence="15">Binds 2 magnesium ions per subunit.</text>
</comment>
<dbReference type="InterPro" id="IPR001126">
    <property type="entry name" value="UmuC"/>
</dbReference>
<feature type="site" description="Substrate discrimination" evidence="15">
    <location>
        <position position="26"/>
    </location>
</feature>
<dbReference type="FunFam" id="3.40.1170.60:FF:000001">
    <property type="entry name" value="DNA polymerase IV"/>
    <property type="match status" value="1"/>
</dbReference>
<comment type="subcellular location">
    <subcellularLocation>
        <location evidence="1 15">Cytoplasm</location>
    </subcellularLocation>
</comment>
<evidence type="ECO:0000256" key="3">
    <source>
        <dbReference type="ARBA" id="ARBA00022457"/>
    </source>
</evidence>
<dbReference type="InterPro" id="IPR017961">
    <property type="entry name" value="DNA_pol_Y-fam_little_finger"/>
</dbReference>
<dbReference type="GO" id="GO:0003887">
    <property type="term" value="F:DNA-directed DNA polymerase activity"/>
    <property type="evidence" value="ECO:0007669"/>
    <property type="project" value="UniProtKB-UniRule"/>
</dbReference>
<keyword evidence="11 15" id="KW-0239">DNA-directed DNA polymerase</keyword>
<feature type="binding site" evidence="15">
    <location>
        <position position="21"/>
    </location>
    <ligand>
        <name>Mg(2+)</name>
        <dbReference type="ChEBI" id="CHEBI:18420"/>
    </ligand>
</feature>
<keyword evidence="19" id="KW-1185">Reference proteome</keyword>
<evidence type="ECO:0000256" key="9">
    <source>
        <dbReference type="ARBA" id="ARBA00022763"/>
    </source>
</evidence>
<reference evidence="19" key="1">
    <citation type="submission" date="2016-10" db="EMBL/GenBank/DDBJ databases">
        <authorList>
            <person name="Varghese N."/>
            <person name="Submissions S."/>
        </authorList>
    </citation>
    <scope>NUCLEOTIDE SEQUENCE [LARGE SCALE GENOMIC DNA]</scope>
    <source>
        <strain evidence="19">DSM 17933</strain>
    </source>
</reference>
<dbReference type="STRING" id="405671.SAMN05421827_11473"/>
<dbReference type="InterPro" id="IPR022880">
    <property type="entry name" value="DNApol_IV"/>
</dbReference>
<dbReference type="PANTHER" id="PTHR11076">
    <property type="entry name" value="DNA REPAIR POLYMERASE UMUC / TRANSFERASE FAMILY MEMBER"/>
    <property type="match status" value="1"/>
</dbReference>
<keyword evidence="4 15" id="KW-0963">Cytoplasm</keyword>
<accession>A0A1G7YT25</accession>
<comment type="function">
    <text evidence="15">Poorly processive, error-prone DNA polymerase involved in untargeted mutagenesis. Copies undamaged DNA at stalled replication forks, which arise in vivo from mismatched or misaligned primer ends. These misaligned primers can be extended by PolIV. Exhibits no 3'-5' exonuclease (proofreading) activity. May be involved in translesional synthesis, in conjunction with the beta clamp from PolIII.</text>
</comment>
<dbReference type="EMBL" id="FNCH01000014">
    <property type="protein sequence ID" value="SDG99416.1"/>
    <property type="molecule type" value="Genomic_DNA"/>
</dbReference>
<dbReference type="Proteomes" id="UP000199643">
    <property type="component" value="Unassembled WGS sequence"/>
</dbReference>
<dbReference type="Pfam" id="PF00817">
    <property type="entry name" value="IMS"/>
    <property type="match status" value="1"/>
</dbReference>
<dbReference type="Gene3D" id="3.30.1490.100">
    <property type="entry name" value="DNA polymerase, Y-family, little finger domain"/>
    <property type="match status" value="1"/>
</dbReference>
<evidence type="ECO:0000256" key="14">
    <source>
        <dbReference type="ARBA" id="ARBA00049244"/>
    </source>
</evidence>
<keyword evidence="10 15" id="KW-0460">Magnesium</keyword>
<dbReference type="CDD" id="cd03586">
    <property type="entry name" value="PolY_Pol_IV_kappa"/>
    <property type="match status" value="1"/>
</dbReference>
<dbReference type="GO" id="GO:0009432">
    <property type="term" value="P:SOS response"/>
    <property type="evidence" value="ECO:0007669"/>
    <property type="project" value="TreeGrafter"/>
</dbReference>
<gene>
    <name evidence="15" type="primary">dinB</name>
    <name evidence="18" type="ORF">SAMN05421827_11473</name>
</gene>
<evidence type="ECO:0000313" key="18">
    <source>
        <dbReference type="EMBL" id="SDG99416.1"/>
    </source>
</evidence>
<evidence type="ECO:0000256" key="15">
    <source>
        <dbReference type="HAMAP-Rule" id="MF_01113"/>
    </source>
</evidence>
<organism evidence="18 19">
    <name type="scientific">Pedobacter terrae</name>
    <dbReference type="NCBI Taxonomy" id="405671"/>
    <lineage>
        <taxon>Bacteria</taxon>
        <taxon>Pseudomonadati</taxon>
        <taxon>Bacteroidota</taxon>
        <taxon>Sphingobacteriia</taxon>
        <taxon>Sphingobacteriales</taxon>
        <taxon>Sphingobacteriaceae</taxon>
        <taxon>Pedobacter</taxon>
    </lineage>
</organism>
<comment type="similarity">
    <text evidence="2 15">Belongs to the DNA polymerase type-Y family.</text>
</comment>
<sequence>MIFNHPYNQKMDKDRQIIHMDQDAFFVSVEIRKNPKLSGKPVIIGGGGDRGVVASCSYEARQYGIHAAMPGRTAKLLCPQAIFLKGDMEEYSKASHDITEIIADKVPLFEKASIDEHYIDMTGMDRFFGCMKFASELRQTVMKEMQLPISFGLSINKTVAKIATNESKPDGERQVTFPELRPFLDPLAIHKIPGIGHATYKKLSEMGVRNILTLTQIPQQLMFKILGQHGLSLWQKANGIDLSPVVPYRERKSIGTQATFESDTMDMAKLKAIITGMVSGLTFQLRNQKKLTACITVTVRYTNFETVTQQERIPYTSLDSFLISKAHNLFDKVYSKRMLLRLVGVKLSHLVSGYEQIGLYNIAEEEYSLCQAMDKVRNSYGAEAVVKACIVTQPPRDEKGKVIKYNPRKKKILLENIEEAEKDPEVRKRSKIRSFMSEKGTTGNKSYE</sequence>
<dbReference type="SUPFAM" id="SSF100879">
    <property type="entry name" value="Lesion bypass DNA polymerase (Y-family), little finger domain"/>
    <property type="match status" value="1"/>
</dbReference>
<comment type="subunit">
    <text evidence="15">Monomer.</text>
</comment>
<dbReference type="Pfam" id="PF21999">
    <property type="entry name" value="IMS_HHH_1"/>
    <property type="match status" value="1"/>
</dbReference>
<dbReference type="EC" id="2.7.7.7" evidence="15"/>
<proteinExistence type="inferred from homology"/>
<dbReference type="HAMAP" id="MF_01113">
    <property type="entry name" value="DNApol_IV"/>
    <property type="match status" value="1"/>
</dbReference>
<dbReference type="GO" id="GO:0003684">
    <property type="term" value="F:damaged DNA binding"/>
    <property type="evidence" value="ECO:0007669"/>
    <property type="project" value="InterPro"/>
</dbReference>
<feature type="region of interest" description="Disordered" evidence="16">
    <location>
        <begin position="421"/>
        <end position="448"/>
    </location>
</feature>
<evidence type="ECO:0000256" key="13">
    <source>
        <dbReference type="ARBA" id="ARBA00023204"/>
    </source>
</evidence>
<keyword evidence="8 15" id="KW-0479">Metal-binding</keyword>
<dbReference type="AlphaFoldDB" id="A0A1G7YT25"/>
<dbReference type="SUPFAM" id="SSF56672">
    <property type="entry name" value="DNA/RNA polymerases"/>
    <property type="match status" value="1"/>
</dbReference>
<evidence type="ECO:0000256" key="1">
    <source>
        <dbReference type="ARBA" id="ARBA00004496"/>
    </source>
</evidence>
<dbReference type="GO" id="GO:0006281">
    <property type="term" value="P:DNA repair"/>
    <property type="evidence" value="ECO:0007669"/>
    <property type="project" value="UniProtKB-UniRule"/>
</dbReference>
<dbReference type="InterPro" id="IPR043502">
    <property type="entry name" value="DNA/RNA_pol_sf"/>
</dbReference>
<evidence type="ECO:0000256" key="7">
    <source>
        <dbReference type="ARBA" id="ARBA00022705"/>
    </source>
</evidence>
<keyword evidence="13 15" id="KW-0234">DNA repair</keyword>
<evidence type="ECO:0000256" key="4">
    <source>
        <dbReference type="ARBA" id="ARBA00022490"/>
    </source>
</evidence>
<evidence type="ECO:0000256" key="16">
    <source>
        <dbReference type="SAM" id="MobiDB-lite"/>
    </source>
</evidence>
<evidence type="ECO:0000313" key="19">
    <source>
        <dbReference type="Proteomes" id="UP000199643"/>
    </source>
</evidence>
<dbReference type="PANTHER" id="PTHR11076:SF33">
    <property type="entry name" value="DNA POLYMERASE KAPPA"/>
    <property type="match status" value="1"/>
</dbReference>
<dbReference type="InterPro" id="IPR050116">
    <property type="entry name" value="DNA_polymerase-Y"/>
</dbReference>